<reference evidence="2 3" key="1">
    <citation type="journal article" date="2009" name="PLoS ONE">
        <title>Complete genome sequence of the aerobic CO-oxidizing thermophile Thermomicrobium roseum.</title>
        <authorList>
            <person name="Wu D."/>
            <person name="Raymond J."/>
            <person name="Wu M."/>
            <person name="Chatterji S."/>
            <person name="Ren Q."/>
            <person name="Graham J.E."/>
            <person name="Bryant D.A."/>
            <person name="Robb F."/>
            <person name="Colman A."/>
            <person name="Tallon L.J."/>
            <person name="Badger J.H."/>
            <person name="Madupu R."/>
            <person name="Ward N.L."/>
            <person name="Eisen J.A."/>
        </authorList>
    </citation>
    <scope>NUCLEOTIDE SEQUENCE [LARGE SCALE GENOMIC DNA]</scope>
    <source>
        <strain evidence="3">ATCC 27502 / DSM 5159 / P-2</strain>
    </source>
</reference>
<dbReference type="AlphaFoldDB" id="B9KYP2"/>
<evidence type="ECO:0000256" key="1">
    <source>
        <dbReference type="SAM" id="MobiDB-lite"/>
    </source>
</evidence>
<dbReference type="KEGG" id="tro:trd_0591"/>
<name>B9KYP2_THERP</name>
<gene>
    <name evidence="2" type="ordered locus">trd_0591</name>
</gene>
<proteinExistence type="predicted"/>
<evidence type="ECO:0000313" key="3">
    <source>
        <dbReference type="Proteomes" id="UP000000447"/>
    </source>
</evidence>
<evidence type="ECO:0000313" key="2">
    <source>
        <dbReference type="EMBL" id="ACM04671.1"/>
    </source>
</evidence>
<dbReference type="STRING" id="309801.trd_0591"/>
<organism evidence="2 3">
    <name type="scientific">Thermomicrobium roseum (strain ATCC 27502 / DSM 5159 / P-2)</name>
    <dbReference type="NCBI Taxonomy" id="309801"/>
    <lineage>
        <taxon>Bacteria</taxon>
        <taxon>Pseudomonadati</taxon>
        <taxon>Thermomicrobiota</taxon>
        <taxon>Thermomicrobia</taxon>
        <taxon>Thermomicrobiales</taxon>
        <taxon>Thermomicrobiaceae</taxon>
        <taxon>Thermomicrobium</taxon>
    </lineage>
</organism>
<keyword evidence="3" id="KW-1185">Reference proteome</keyword>
<dbReference type="EMBL" id="CP001275">
    <property type="protein sequence ID" value="ACM04671.1"/>
    <property type="molecule type" value="Genomic_DNA"/>
</dbReference>
<accession>B9KYP2</accession>
<dbReference type="Proteomes" id="UP000000447">
    <property type="component" value="Chromosome"/>
</dbReference>
<sequence length="48" mass="5755">MSHDQHSWELGKQRQPGHDPKVRVRFQLGIRSRVNRARHSCLTMMVMR</sequence>
<dbReference type="HOGENOM" id="CLU_3158830_0_0_0"/>
<feature type="region of interest" description="Disordered" evidence="1">
    <location>
        <begin position="1"/>
        <end position="22"/>
    </location>
</feature>
<protein>
    <submittedName>
        <fullName evidence="2">Uncharacterized protein</fullName>
    </submittedName>
</protein>